<sequence length="161" mass="18890">MIQKNSPTVIEWAKHMGLPTRGQTWSLVFCFSTADNDAWLHARDQLRKEDLRLALSIPSYGHWCVDLRRHDGEFVVQWRPYDDLRIESSSRFYRDEFKWPRLESLFDFSQFMSELQACLKIEFIGGAHISSPSKFDLKPWLAQERTKLAQWLGPGISLLNT</sequence>
<reference evidence="1" key="1">
    <citation type="submission" date="2023-09" db="EMBL/GenBank/DDBJ databases">
        <title>Undibacterium sp. 20NA77.5 isolated from freshwater.</title>
        <authorList>
            <person name="Le V."/>
            <person name="Ko S.-R."/>
            <person name="Ahn C.-Y."/>
            <person name="Oh H.-M."/>
        </authorList>
    </citation>
    <scope>NUCLEOTIDE SEQUENCE</scope>
    <source>
        <strain evidence="1">20NA77.5</strain>
    </source>
</reference>
<keyword evidence="2" id="KW-1185">Reference proteome</keyword>
<dbReference type="Proteomes" id="UP001181355">
    <property type="component" value="Chromosome"/>
</dbReference>
<dbReference type="RefSeq" id="WP_309482296.1">
    <property type="nucleotide sequence ID" value="NZ_CP133720.1"/>
</dbReference>
<evidence type="ECO:0000313" key="2">
    <source>
        <dbReference type="Proteomes" id="UP001181355"/>
    </source>
</evidence>
<dbReference type="EMBL" id="CP133720">
    <property type="protein sequence ID" value="WMW80805.1"/>
    <property type="molecule type" value="Genomic_DNA"/>
</dbReference>
<evidence type="ECO:0000313" key="1">
    <source>
        <dbReference type="EMBL" id="WMW80805.1"/>
    </source>
</evidence>
<gene>
    <name evidence="1" type="ORF">RF679_00655</name>
</gene>
<proteinExistence type="predicted"/>
<name>A0ABY9RJF7_9BURK</name>
<organism evidence="1 2">
    <name type="scientific">Undibacterium cyanobacteriorum</name>
    <dbReference type="NCBI Taxonomy" id="3073561"/>
    <lineage>
        <taxon>Bacteria</taxon>
        <taxon>Pseudomonadati</taxon>
        <taxon>Pseudomonadota</taxon>
        <taxon>Betaproteobacteria</taxon>
        <taxon>Burkholderiales</taxon>
        <taxon>Oxalobacteraceae</taxon>
        <taxon>Undibacterium</taxon>
    </lineage>
</organism>
<accession>A0ABY9RJF7</accession>
<protein>
    <submittedName>
        <fullName evidence="1">Uncharacterized protein</fullName>
    </submittedName>
</protein>